<proteinExistence type="predicted"/>
<evidence type="ECO:0000313" key="3">
    <source>
        <dbReference type="Proteomes" id="UP001550739"/>
    </source>
</evidence>
<reference evidence="2 3" key="1">
    <citation type="submission" date="2024-06" db="EMBL/GenBank/DDBJ databases">
        <title>The Natural Products Discovery Center: Release of the First 8490 Sequenced Strains for Exploring Actinobacteria Biosynthetic Diversity.</title>
        <authorList>
            <person name="Kalkreuter E."/>
            <person name="Kautsar S.A."/>
            <person name="Yang D."/>
            <person name="Bader C.D."/>
            <person name="Teijaro C.N."/>
            <person name="Fluegel L."/>
            <person name="Davis C.M."/>
            <person name="Simpson J.R."/>
            <person name="Lauterbach L."/>
            <person name="Steele A.D."/>
            <person name="Gui C."/>
            <person name="Meng S."/>
            <person name="Li G."/>
            <person name="Viehrig K."/>
            <person name="Ye F."/>
            <person name="Su P."/>
            <person name="Kiefer A.F."/>
            <person name="Nichols A."/>
            <person name="Cepeda A.J."/>
            <person name="Yan W."/>
            <person name="Fan B."/>
            <person name="Jiang Y."/>
            <person name="Adhikari A."/>
            <person name="Zheng C.-J."/>
            <person name="Schuster L."/>
            <person name="Cowan T.M."/>
            <person name="Smanski M.J."/>
            <person name="Chevrette M.G."/>
            <person name="De Carvalho L.P.S."/>
            <person name="Shen B."/>
        </authorList>
    </citation>
    <scope>NUCLEOTIDE SEQUENCE [LARGE SCALE GENOMIC DNA]</scope>
    <source>
        <strain evidence="2 3">NPDC033843</strain>
    </source>
</reference>
<dbReference type="RefSeq" id="WP_361704108.1">
    <property type="nucleotide sequence ID" value="NZ_JBEZVE010000011.1"/>
</dbReference>
<name>A0ABV2ZKW1_9ACTN</name>
<feature type="region of interest" description="Disordered" evidence="1">
    <location>
        <begin position="987"/>
        <end position="1007"/>
    </location>
</feature>
<protein>
    <submittedName>
        <fullName evidence="2">Uncharacterized protein</fullName>
    </submittedName>
</protein>
<evidence type="ECO:0000256" key="1">
    <source>
        <dbReference type="SAM" id="MobiDB-lite"/>
    </source>
</evidence>
<organism evidence="2 3">
    <name type="scientific">Streptomyces sp. 900129855</name>
    <dbReference type="NCBI Taxonomy" id="3155129"/>
    <lineage>
        <taxon>Bacteria</taxon>
        <taxon>Bacillati</taxon>
        <taxon>Actinomycetota</taxon>
        <taxon>Actinomycetes</taxon>
        <taxon>Kitasatosporales</taxon>
        <taxon>Streptomycetaceae</taxon>
        <taxon>Streptomyces</taxon>
    </lineage>
</organism>
<accession>A0ABV2ZKW1</accession>
<keyword evidence="3" id="KW-1185">Reference proteome</keyword>
<sequence>MLAAWYLCSCLGLTIRQSADYLDILEILRSKKSDEHQLAAAVEKLVECEPSLRLHGLAHVLAAARRPEHGGGQGDAEAGGGALGAAALAMATRLCEGLVEWAAPAEAGTRQQLSDLLKEALDGSHHPGYVERVAKLLSECDQRTRSVPTEATPYQDVDGTVLETLALTLLVAAVAQDPDDAARLCVGDDRPEVVTDALANRLGRLPLLVAVDAVLAASPEEADDAVRTAVWHAGQGSADLEPDLLTAAARSWFPARPHDGDHASAEDSQDVEVLEDLATRFETELGTGLLLRGWAGDRRGVGARGKEVLARLGCGSVGLSDARVRTTLWQLVLWELFAEDAPAQALASAARWWGAPAWYENRTLFAGALAVLPSAEATDSERQTAVDWIGTMARKPYRPAAAPAVTWRDDPDGLPPHVVCSPWMWRADNRFSVKPKRESPTTWYRSWDHLDLLRVTALAPVAVRLLREAHDPVPPLDFDGRRPTDPAVAFLFHVKDVLTDPSCRFFLTALRTQSRPDELTVDVRLAALVMHSHLTVGRAGRGLYSEVPVSLFADFLIDGPGDVSEVQEKTQWYQLFSRPAFNGARDWITDSAAGARLTSTDEAHGPRWFDGTVPHARRVLTTAVDRLLPIDRAEDGATAEQAQKEGKSARRQKYTSTKPFLRSLGEDFTPDLVTAALAEIDRDWMAPDRLDQLVARHHGPRVAARRRGEAIPPGLRLDDLLVAERYPAQMWQHNHENIELLVPDPFDPQEWQHYREPFERFLTNIGAVPLTLRTLRVAALLQAEQPDTISHGEQWLTSWLRLMDSVTHRNHLGRFIRRAALEMFRTPDRGVDAQDRVRQVLERVVAGVVAFSAEAPRYYQILLSEEALRPGPDAAQPLPPEGMNRLRKQALKAIRRRNWHAQRALEPTTGPWEVIEGRRSRADVDAQVRAFVAAAATEPLTSDPGKTLGDAFVSSWEQYALSLPGRPGDERADPRLVVARGVRHRTGESWSGLGPSKLEPEESGWDGSGATDLGALSPDERQARLAAWRNVPRSRTVLGMVCARDAAPAGVRINWGAGSPLFAEDGGKLDVGEPCVVQVVWDQASEAWQQAVGDTARRAGRADPRDGEVRTARVRNDDGKVRVTVDGVPGDAVDGGAAAVPWEPDLSQVVARPGHNAAPAALATLARWDATTGSWLPVDRSLTELVAADLPYRDPDGRRATVLVYAGHAETDSPEESEARRFSTVAGRSYLLRPQDWADPEALTAVLTPTAREPLAGEQDELQENGAVPAPGMLVYVALGEGPDPRLDLLPDPPAGAEERWPALASGEGRDTRNVDWLALFNEPEARPWRATAQRDDTRADKILVWQVQVDDLAGYPTGVGFPARVTVEGVESGHDEVRLFQPRPWDEQAARDVRVIGDLLPVQRLKDAEQPPSGVRFDAFWRVEPGDTFPVRSLGRPGATTPTVGATAGEGFPVLLERSGLLFEDRIPDGLTLSVTRVTPVAARSDAQAVPLQDRDLCARLGTSTPPDTGLEGVVVQLIPLLDGSVDSYDVWLRAPGEEPRLCVLPAASFRAPVRDAGTTFRGTRTQDGWLFTPRQVRGTPLHQVRRVSELPGQSWEFQGLVSRPGDPESALYTQRRTGEIVLAPPPAERPRPRANVRGTVGTCQVRSGEMKLVLARIGTSAVVGTVPSALARTIVAGKVPITGIHFEIASDGPHEDEPADGSPSLIALRRGFDVGPRPRAASKAAPDRPRTQNDLWRQAYDDGEPQTVKGDLSGRTLIVGVYRLPVRRDDVPFVRAVRYSQKDVRAQVVVENGELVASSRQVPPLDAAQFARYLATTLSAKKGRVCELRRRLHYVGTFRQGGETLWHFEWGRGYTVALRPGELTCDGKPCGEAFPLFHGDQLVRLRYREQASGRVTVDFRSGDIRVQAGTRVAQEAQDDGFLHQVTVFADPSTGEVRIRRVRLTPRFLPRADERFQDVNIAAHLSRPDREKVLRLLGDSAQATELCVLARFDRNQYLKTNGVVRTFRYVEPRFIGAHDGRGPARNRLFMVADGITRTADSTYLTLKLPESVRQPEGTELKVRVYPRDFSVRPNLLPRIHDEVGGDGNGAADEPDPALRYRGVVFLVEVSQGTTPGTWRGRLTSAPARDARTLVSAVRQAGGSLLAVVADERGRTVEVLPGVVFELPQNSWKFADEVGKGALVRLYPRGEGLFVGLAQRPDHAYLHRDGRGRVALVEASSNRGDSRAAFRVRGLPALSVGVAEALAHRLHDAGLPQTAMLLRSGDKVTAVPPGPRAQVRAARVDTGNKNSAEAVLRPLRLGGSKAPEGPVPWSRLSFADGSVEDLRAHWAKPRPDGAAGTRAAERWRAPVFFDDDGNGGWTLRYRSDRLLRNFALPATTLTEVPRPAGSAWYTVAGPARDNRGAAYGLWLELSPGAVIEVHGRLVTGPAGHPLDDLSWDRFGPGDQVRLEVVRGALAAPRELRLSDWRPGARAAWSAGLRDRVWLPVRPLPGRNGVELGVRHFRCRYPVIDPATALAPGGSLHSALPGATAVVLNSAANTLSGAPEAGPAPGDCALLGLDPQGEPTLLGLPHRRVALSEDAAGWPGGGWLRDLLAGGPAALLEQLEALPVTVEEWGEECVIVSRRLQPAGTLPERATMLCTALAEAGGDLVVRCGGALHLLPMREVVPGLPEQLAVEAARFLSGRSPHEAQENRRGQRLWCQSTLPGDRGGQTGAGPVLHVRLPLAPLSPHADELHATPRGVLVPSDGPDRPPHGLLLEADRDRRWHWMPAERASWLPDPTAGELRAALVDGARPVRVRRLADDTVSVLHVRDVERARLALRPGTRLRVAPGKDRERTADGPQPRVARALPTGVLVQLRPAQEEGVRSGEQLWCEVERLDTGHGRGAVGVVPVGSRRHRVDLPKRLAVDFATTAAAQQAAVLATCAARDVVAEAYRLPRAPGAPLSPDARLALRRWLTEHGAAAYHLIADPEAADLDLELTDVLAATLLLERHGRSSPSHARGAVLLAHHLGLRATRSLHVEPLVRSWAALERLAADPRLARLRFPAELDDTQLHTVRSYGNGLLSQTDGAGDEHTDAPVARAALAAVGDLPPGEDLSKGADWLSPLAALGRALHPPKGEATAQSELDPGQRDQLHTSLSNAMNVPIPLLAHTGVVPAAQRDLARLVLEEDIE</sequence>
<comment type="caution">
    <text evidence="2">The sequence shown here is derived from an EMBL/GenBank/DDBJ whole genome shotgun (WGS) entry which is preliminary data.</text>
</comment>
<gene>
    <name evidence="2" type="ORF">AB0E89_21665</name>
</gene>
<dbReference type="Proteomes" id="UP001550739">
    <property type="component" value="Unassembled WGS sequence"/>
</dbReference>
<evidence type="ECO:0000313" key="2">
    <source>
        <dbReference type="EMBL" id="MEU3783125.1"/>
    </source>
</evidence>
<dbReference type="EMBL" id="JBEZVE010000011">
    <property type="protein sequence ID" value="MEU3783125.1"/>
    <property type="molecule type" value="Genomic_DNA"/>
</dbReference>